<dbReference type="CDD" id="cd00090">
    <property type="entry name" value="HTH_ARSR"/>
    <property type="match status" value="1"/>
</dbReference>
<gene>
    <name evidence="3" type="ORF">AWM68_02155</name>
</gene>
<sequence length="347" mass="40523">MKNMYSPLPQETVSISVEFSPVWEIALGIAGYTHSKLRHTFESDRRWANHQSSMTATLVNHLKEMEQTNLWYGLLLMQNYLSAPSVQDFSNAVSELEPDVFYETLLPYKDRFHESARKKTARNYEFTEFFFQYASHFKGHEYLEGYVQTLGKKERHELIKLFVETMSEWRDWISQQVEWEKWMQALSFEKKQHGSIDGNKPVEEIERISGGAKYLPEPSVWQVKLIPHVSYRPWILELRTADTKLFFYPLNEEALLTPGTPPQELVRGHKALGDELRLKLLYQLIRGPLSLQELTVQFNVSKTTLHHQLSLLKAAKFVKVEKGIYSANTASIQSFSNRLNQYLGEKR</sequence>
<dbReference type="OrthoDB" id="2646147at2"/>
<keyword evidence="4" id="KW-1185">Reference proteome</keyword>
<dbReference type="InterPro" id="IPR036388">
    <property type="entry name" value="WH-like_DNA-bd_sf"/>
</dbReference>
<keyword evidence="1" id="KW-0238">DNA-binding</keyword>
<dbReference type="EMBL" id="LRFC01000001">
    <property type="protein sequence ID" value="KZE69089.1"/>
    <property type="molecule type" value="Genomic_DNA"/>
</dbReference>
<dbReference type="SMART" id="SM00418">
    <property type="entry name" value="HTH_ARSR"/>
    <property type="match status" value="1"/>
</dbReference>
<comment type="caution">
    <text evidence="3">The sequence shown here is derived from an EMBL/GenBank/DDBJ whole genome shotgun (WGS) entry which is preliminary data.</text>
</comment>
<dbReference type="GO" id="GO:0003677">
    <property type="term" value="F:DNA binding"/>
    <property type="evidence" value="ECO:0007669"/>
    <property type="project" value="UniProtKB-KW"/>
</dbReference>
<dbReference type="GO" id="GO:0003700">
    <property type="term" value="F:DNA-binding transcription factor activity"/>
    <property type="evidence" value="ECO:0007669"/>
    <property type="project" value="InterPro"/>
</dbReference>
<dbReference type="RefSeq" id="WP_066236436.1">
    <property type="nucleotide sequence ID" value="NZ_LRFC01000001.1"/>
</dbReference>
<dbReference type="SUPFAM" id="SSF46785">
    <property type="entry name" value="Winged helix' DNA-binding domain"/>
    <property type="match status" value="1"/>
</dbReference>
<organism evidence="3 4">
    <name type="scientific">Fictibacillus phosphorivorans</name>
    <dbReference type="NCBI Taxonomy" id="1221500"/>
    <lineage>
        <taxon>Bacteria</taxon>
        <taxon>Bacillati</taxon>
        <taxon>Bacillota</taxon>
        <taxon>Bacilli</taxon>
        <taxon>Bacillales</taxon>
        <taxon>Fictibacillaceae</taxon>
        <taxon>Fictibacillus</taxon>
    </lineage>
</organism>
<name>A0A163SHC8_9BACL</name>
<dbReference type="PROSITE" id="PS50987">
    <property type="entry name" value="HTH_ARSR_2"/>
    <property type="match status" value="1"/>
</dbReference>
<evidence type="ECO:0000256" key="1">
    <source>
        <dbReference type="ARBA" id="ARBA00023125"/>
    </source>
</evidence>
<evidence type="ECO:0000259" key="2">
    <source>
        <dbReference type="PROSITE" id="PS50987"/>
    </source>
</evidence>
<evidence type="ECO:0000313" key="4">
    <source>
        <dbReference type="Proteomes" id="UP000076567"/>
    </source>
</evidence>
<accession>A0A163SHC8</accession>
<feature type="domain" description="HTH arsR-type" evidence="2">
    <location>
        <begin position="257"/>
        <end position="347"/>
    </location>
</feature>
<dbReference type="Proteomes" id="UP000076567">
    <property type="component" value="Unassembled WGS sequence"/>
</dbReference>
<evidence type="ECO:0000313" key="3">
    <source>
        <dbReference type="EMBL" id="KZE69089.1"/>
    </source>
</evidence>
<dbReference type="Gene3D" id="1.10.10.10">
    <property type="entry name" value="Winged helix-like DNA-binding domain superfamily/Winged helix DNA-binding domain"/>
    <property type="match status" value="1"/>
</dbReference>
<proteinExistence type="predicted"/>
<dbReference type="InterPro" id="IPR001845">
    <property type="entry name" value="HTH_ArsR_DNA-bd_dom"/>
</dbReference>
<dbReference type="AlphaFoldDB" id="A0A163SHC8"/>
<protein>
    <submittedName>
        <fullName evidence="3">ArsR family transcriptional regulator</fullName>
    </submittedName>
</protein>
<dbReference type="Pfam" id="PF01022">
    <property type="entry name" value="HTH_5"/>
    <property type="match status" value="1"/>
</dbReference>
<dbReference type="InterPro" id="IPR036390">
    <property type="entry name" value="WH_DNA-bd_sf"/>
</dbReference>
<dbReference type="InterPro" id="IPR011991">
    <property type="entry name" value="ArsR-like_HTH"/>
</dbReference>
<reference evidence="4" key="1">
    <citation type="submission" date="2016-01" db="EMBL/GenBank/DDBJ databases">
        <title>Draft genome of Chromobacterium sp. F49.</title>
        <authorList>
            <person name="Hong K.W."/>
        </authorList>
    </citation>
    <scope>NUCLEOTIDE SEQUENCE [LARGE SCALE GENOMIC DNA]</scope>
    <source>
        <strain evidence="4">P7IIIA</strain>
    </source>
</reference>